<dbReference type="EMBL" id="UINC01023079">
    <property type="protein sequence ID" value="SVA94023.1"/>
    <property type="molecule type" value="Genomic_DNA"/>
</dbReference>
<evidence type="ECO:0000313" key="1">
    <source>
        <dbReference type="EMBL" id="SVA94023.1"/>
    </source>
</evidence>
<sequence>MEPFFTNSQQLVWESIRRFSEDAVLPLAGDIDSKDKFPSG</sequence>
<protein>
    <recommendedName>
        <fullName evidence="2">Acyl-CoA dehydrogenase/oxidase N-terminal domain-containing protein</fullName>
    </recommendedName>
</protein>
<accession>A0A381ZZ75</accession>
<feature type="non-terminal residue" evidence="1">
    <location>
        <position position="40"/>
    </location>
</feature>
<organism evidence="1">
    <name type="scientific">marine metagenome</name>
    <dbReference type="NCBI Taxonomy" id="408172"/>
    <lineage>
        <taxon>unclassified sequences</taxon>
        <taxon>metagenomes</taxon>
        <taxon>ecological metagenomes</taxon>
    </lineage>
</organism>
<reference evidence="1" key="1">
    <citation type="submission" date="2018-05" db="EMBL/GenBank/DDBJ databases">
        <authorList>
            <person name="Lanie J.A."/>
            <person name="Ng W.-L."/>
            <person name="Kazmierczak K.M."/>
            <person name="Andrzejewski T.M."/>
            <person name="Davidsen T.M."/>
            <person name="Wayne K.J."/>
            <person name="Tettelin H."/>
            <person name="Glass J.I."/>
            <person name="Rusch D."/>
            <person name="Podicherti R."/>
            <person name="Tsui H.-C.T."/>
            <person name="Winkler M.E."/>
        </authorList>
    </citation>
    <scope>NUCLEOTIDE SEQUENCE</scope>
</reference>
<name>A0A381ZZ75_9ZZZZ</name>
<dbReference type="AlphaFoldDB" id="A0A381ZZ75"/>
<gene>
    <name evidence="1" type="ORF">METZ01_LOCUS146877</name>
</gene>
<proteinExistence type="predicted"/>
<evidence type="ECO:0008006" key="2">
    <source>
        <dbReference type="Google" id="ProtNLM"/>
    </source>
</evidence>